<feature type="compositionally biased region" description="Low complexity" evidence="18">
    <location>
        <begin position="1214"/>
        <end position="1225"/>
    </location>
</feature>
<evidence type="ECO:0000256" key="8">
    <source>
        <dbReference type="ARBA" id="ARBA00022771"/>
    </source>
</evidence>
<evidence type="ECO:0000256" key="5">
    <source>
        <dbReference type="ARBA" id="ARBA00022679"/>
    </source>
</evidence>
<keyword evidence="21" id="KW-1185">Reference proteome</keyword>
<keyword evidence="13" id="KW-0472">Membrane</keyword>
<evidence type="ECO:0000256" key="9">
    <source>
        <dbReference type="ARBA" id="ARBA00022777"/>
    </source>
</evidence>
<dbReference type="Proteomes" id="UP000075714">
    <property type="component" value="Unassembled WGS sequence"/>
</dbReference>
<feature type="compositionally biased region" description="Low complexity" evidence="18">
    <location>
        <begin position="382"/>
        <end position="407"/>
    </location>
</feature>
<feature type="region of interest" description="Disordered" evidence="18">
    <location>
        <begin position="1126"/>
        <end position="1166"/>
    </location>
</feature>
<feature type="region of interest" description="Disordered" evidence="18">
    <location>
        <begin position="479"/>
        <end position="522"/>
    </location>
</feature>
<evidence type="ECO:0000256" key="17">
    <source>
        <dbReference type="PROSITE-ProRule" id="PRU00134"/>
    </source>
</evidence>
<dbReference type="EC" id="2.7.1.182" evidence="15"/>
<feature type="compositionally biased region" description="Gly residues" evidence="18">
    <location>
        <begin position="858"/>
        <end position="868"/>
    </location>
</feature>
<keyword evidence="9" id="KW-0418">Kinase</keyword>
<feature type="region of interest" description="Disordered" evidence="18">
    <location>
        <begin position="262"/>
        <end position="287"/>
    </location>
</feature>
<feature type="compositionally biased region" description="Polar residues" evidence="18">
    <location>
        <begin position="356"/>
        <end position="377"/>
    </location>
</feature>
<sequence length="1345" mass="136463">MHYVVRMDALEAYSQLLAQKPAEAEAAALDPRNRLQTIRQGSLFMLDAAIQAAQLAHGYTAKCNACNKAGCRLYNEVQSALERSQLFEHIARSILHDALAQTGAGRALDDGLLAEVRYLGEAGLKLVRGRLPPRTAELQQFSKVATGPCWQYVLALQVVQMLHAADGGPLYGLQQLIPLLPPDETDPENAMSPSAAAAATARKLGDYAAKLSRSRAAVEAAKQAQAQKAAVTAGGADETDGNGAAAATGGGTAALSGAAADSGAAASGPVDEVGNRSSGTGDGHGATESIEGIELLDTVFAEIAMAVWMSSHDPQRFSRSRYDDDDCYDDEEDDGEEEGEDGEVSPPAASPSTPTHRQGQKAQQQPGSATGESSVGLTEQRPAGQAASGQSAEQAGPAAGPQSAVAAADTAAADTAAVGLDSAAQAQEADPVKRRAEKVAELRAFHAQTPLIGRKAAYTMCVRLVNVCMESSQAWQERRAAEQGSVGQQAGQQPASPAQQPTPASAPLAVAVAAGSPPRTSGAAGAEAAAAAATAAPSGAATAPVEVADGTAAGPLVVAEAPACDGANVATAAVPGAVGAPVRRLIPEQACLRLALDALECSAFLMRRQSQKSGAAAAVESELEELDDLYDSFDAASYLLGMAMGSGRAGRDAPPRPLQWWRAAVAITNMAASRALKDQCVWDDQFRLRALRVRLPPLATALPALPPPNVGRALEAGVLPCLERVLRRGAPVQSANPYRLESLLSLVLSWPNLGWLMAYGDPHQAAALLVSVGKLLRRETAAAVAATSGAADGASTSTGRVDGWRAWEPVCKFGERLLSTGLSMWAWLEQLAQPPVQKDAAKKKQDSSGEQGKDGKATGAGGGEGAGAGAAADGAVLSGGGAATAAPAAGSASGDAGDAAKDGAAAVPGPAAAGAPAEALAEAEVTSAVATPPPRPVPGTPEYQLAQLISAATSVWLPALSELARSMTGGNLLEGKDGMSLGRIAVNWSMAIVRSCAKAQRIAASARAEAEAAAAAGDEARGAAAEALAAEAEAGAEGYRELLLQDVRYADLLATFGTSLDATWIPDNIAKKAAPLVRQAMKQVENLRDAISRAHAVVMGDAIIQLADTFPDALREALTTAARGAVVSSKPDGADGGGSGAAAAGKGGGRGRGGSRGGAVPATSAAPAQVPEVMLPAAPLVVVLRRLMGPNGLAPSPRVLNRLAVLFADSAAAGGTGSGASTSDDAGGGLKSGASPAAATGPKEASTGKLPELPLLVSPQEGRAVLPRGCAYPGCGMLEGDSELSVPLRSCRCRRVQYCDRKCQVAHWRLGHKVACTAAVAEAQEGSQGEQERARGQGEVVVEVM</sequence>
<evidence type="ECO:0000256" key="16">
    <source>
        <dbReference type="ARBA" id="ARBA00048889"/>
    </source>
</evidence>
<feature type="region of interest" description="Disordered" evidence="18">
    <location>
        <begin position="315"/>
        <end position="407"/>
    </location>
</feature>
<keyword evidence="6" id="KW-0812">Transmembrane</keyword>
<evidence type="ECO:0000313" key="20">
    <source>
        <dbReference type="EMBL" id="KXZ53317.1"/>
    </source>
</evidence>
<keyword evidence="8 17" id="KW-0863">Zinc-finger</keyword>
<evidence type="ECO:0000256" key="13">
    <source>
        <dbReference type="ARBA" id="ARBA00023136"/>
    </source>
</evidence>
<proteinExistence type="inferred from homology"/>
<feature type="region of interest" description="Disordered" evidence="18">
    <location>
        <begin position="836"/>
        <end position="911"/>
    </location>
</feature>
<evidence type="ECO:0000256" key="6">
    <source>
        <dbReference type="ARBA" id="ARBA00022692"/>
    </source>
</evidence>
<feature type="compositionally biased region" description="Low complexity" evidence="18">
    <location>
        <begin position="482"/>
        <end position="522"/>
    </location>
</feature>
<dbReference type="Pfam" id="PF01753">
    <property type="entry name" value="zf-MYND"/>
    <property type="match status" value="1"/>
</dbReference>
<evidence type="ECO:0000256" key="15">
    <source>
        <dbReference type="ARBA" id="ARBA00039024"/>
    </source>
</evidence>
<gene>
    <name evidence="20" type="ORF">GPECTOR_7g1211</name>
</gene>
<dbReference type="GO" id="GO:0009507">
    <property type="term" value="C:chloroplast"/>
    <property type="evidence" value="ECO:0007669"/>
    <property type="project" value="UniProtKB-SubCell"/>
</dbReference>
<evidence type="ECO:0000256" key="11">
    <source>
        <dbReference type="ARBA" id="ARBA00022946"/>
    </source>
</evidence>
<evidence type="ECO:0000256" key="2">
    <source>
        <dbReference type="ARBA" id="ARBA00010794"/>
    </source>
</evidence>
<evidence type="ECO:0000256" key="10">
    <source>
        <dbReference type="ARBA" id="ARBA00022833"/>
    </source>
</evidence>
<keyword evidence="10" id="KW-0862">Zinc</keyword>
<evidence type="ECO:0000256" key="4">
    <source>
        <dbReference type="ARBA" id="ARBA00022640"/>
    </source>
</evidence>
<feature type="compositionally biased region" description="Gly residues" evidence="18">
    <location>
        <begin position="1134"/>
        <end position="1157"/>
    </location>
</feature>
<feature type="compositionally biased region" description="Acidic residues" evidence="18">
    <location>
        <begin position="323"/>
        <end position="343"/>
    </location>
</feature>
<feature type="region of interest" description="Disordered" evidence="18">
    <location>
        <begin position="1214"/>
        <end position="1251"/>
    </location>
</feature>
<comment type="catalytic activity">
    <reaction evidence="16">
        <text>phytol + CTP = phytyl phosphate + CDP + H(+)</text>
        <dbReference type="Rhea" id="RHEA:38055"/>
        <dbReference type="ChEBI" id="CHEBI:15378"/>
        <dbReference type="ChEBI" id="CHEBI:17327"/>
        <dbReference type="ChEBI" id="CHEBI:37563"/>
        <dbReference type="ChEBI" id="CHEBI:58069"/>
        <dbReference type="ChEBI" id="CHEBI:75483"/>
        <dbReference type="EC" id="2.7.1.182"/>
    </reaction>
</comment>
<feature type="compositionally biased region" description="Low complexity" evidence="18">
    <location>
        <begin position="883"/>
        <end position="911"/>
    </location>
</feature>
<feature type="compositionally biased region" description="Low complexity" evidence="18">
    <location>
        <begin position="345"/>
        <end position="355"/>
    </location>
</feature>
<dbReference type="OrthoDB" id="420187at2759"/>
<evidence type="ECO:0000256" key="14">
    <source>
        <dbReference type="ARBA" id="ARBA00024015"/>
    </source>
</evidence>
<reference evidence="21" key="1">
    <citation type="journal article" date="2016" name="Nat. Commun.">
        <title>The Gonium pectorale genome demonstrates co-option of cell cycle regulation during the evolution of multicellularity.</title>
        <authorList>
            <person name="Hanschen E.R."/>
            <person name="Marriage T.N."/>
            <person name="Ferris P.J."/>
            <person name="Hamaji T."/>
            <person name="Toyoda A."/>
            <person name="Fujiyama A."/>
            <person name="Neme R."/>
            <person name="Noguchi H."/>
            <person name="Minakuchi Y."/>
            <person name="Suzuki M."/>
            <person name="Kawai-Toyooka H."/>
            <person name="Smith D.R."/>
            <person name="Sparks H."/>
            <person name="Anderson J."/>
            <person name="Bakaric R."/>
            <person name="Luria V."/>
            <person name="Karger A."/>
            <person name="Kirschner M.W."/>
            <person name="Durand P.M."/>
            <person name="Michod R.E."/>
            <person name="Nozaki H."/>
            <person name="Olson B.J."/>
        </authorList>
    </citation>
    <scope>NUCLEOTIDE SEQUENCE [LARGE SCALE GENOMIC DNA]</scope>
    <source>
        <strain evidence="21">NIES-2863</strain>
    </source>
</reference>
<accession>A0A150GTX9</accession>
<dbReference type="InterPro" id="IPR039606">
    <property type="entry name" value="Phytol/farnesol_kinase"/>
</dbReference>
<keyword evidence="12" id="KW-1133">Transmembrane helix</keyword>
<evidence type="ECO:0000256" key="1">
    <source>
        <dbReference type="ARBA" id="ARBA00004508"/>
    </source>
</evidence>
<keyword evidence="7" id="KW-0479">Metal-binding</keyword>
<dbReference type="Gene3D" id="6.10.140.2220">
    <property type="match status" value="1"/>
</dbReference>
<organism evidence="20 21">
    <name type="scientific">Gonium pectorale</name>
    <name type="common">Green alga</name>
    <dbReference type="NCBI Taxonomy" id="33097"/>
    <lineage>
        <taxon>Eukaryota</taxon>
        <taxon>Viridiplantae</taxon>
        <taxon>Chlorophyta</taxon>
        <taxon>core chlorophytes</taxon>
        <taxon>Chlorophyceae</taxon>
        <taxon>CS clade</taxon>
        <taxon>Chlamydomonadales</taxon>
        <taxon>Volvocaceae</taxon>
        <taxon>Gonium</taxon>
    </lineage>
</organism>
<dbReference type="EMBL" id="LSYV01000008">
    <property type="protein sequence ID" value="KXZ53317.1"/>
    <property type="molecule type" value="Genomic_DNA"/>
</dbReference>
<evidence type="ECO:0000259" key="19">
    <source>
        <dbReference type="PROSITE" id="PS50865"/>
    </source>
</evidence>
<comment type="subcellular location">
    <subcellularLocation>
        <location evidence="1">Plastid</location>
        <location evidence="1">Chloroplast membrane</location>
        <topology evidence="1">Multi-pass membrane protein</topology>
    </subcellularLocation>
</comment>
<evidence type="ECO:0000256" key="18">
    <source>
        <dbReference type="SAM" id="MobiDB-lite"/>
    </source>
</evidence>
<comment type="caution">
    <text evidence="20">The sequence shown here is derived from an EMBL/GenBank/DDBJ whole genome shotgun (WGS) entry which is preliminary data.</text>
</comment>
<dbReference type="GO" id="GO:0010276">
    <property type="term" value="F:phytol kinase activity"/>
    <property type="evidence" value="ECO:0007669"/>
    <property type="project" value="UniProtKB-EC"/>
</dbReference>
<evidence type="ECO:0000313" key="21">
    <source>
        <dbReference type="Proteomes" id="UP000075714"/>
    </source>
</evidence>
<comment type="pathway">
    <text evidence="14">Cofactor biosynthesis; tocopherol biosynthesis.</text>
</comment>
<evidence type="ECO:0000256" key="7">
    <source>
        <dbReference type="ARBA" id="ARBA00022723"/>
    </source>
</evidence>
<feature type="compositionally biased region" description="Basic and acidic residues" evidence="18">
    <location>
        <begin position="839"/>
        <end position="856"/>
    </location>
</feature>
<evidence type="ECO:0000256" key="3">
    <source>
        <dbReference type="ARBA" id="ARBA00022528"/>
    </source>
</evidence>
<keyword evidence="4" id="KW-0934">Plastid</keyword>
<protein>
    <recommendedName>
        <fullName evidence="15">phytol kinase</fullName>
        <ecNumber evidence="15">2.7.1.182</ecNumber>
    </recommendedName>
</protein>
<keyword evidence="5" id="KW-0808">Transferase</keyword>
<dbReference type="GO" id="GO:0016020">
    <property type="term" value="C:membrane"/>
    <property type="evidence" value="ECO:0007669"/>
    <property type="project" value="UniProtKB-SubCell"/>
</dbReference>
<keyword evidence="3" id="KW-0150">Chloroplast</keyword>
<dbReference type="SUPFAM" id="SSF144232">
    <property type="entry name" value="HIT/MYND zinc finger-like"/>
    <property type="match status" value="1"/>
</dbReference>
<name>A0A150GTX9_GONPE</name>
<keyword evidence="11" id="KW-0809">Transit peptide</keyword>
<feature type="domain" description="MYND-type" evidence="19">
    <location>
        <begin position="1272"/>
        <end position="1316"/>
    </location>
</feature>
<dbReference type="PROSITE" id="PS50865">
    <property type="entry name" value="ZF_MYND_2"/>
    <property type="match status" value="1"/>
</dbReference>
<dbReference type="GO" id="GO:0008270">
    <property type="term" value="F:zinc ion binding"/>
    <property type="evidence" value="ECO:0007669"/>
    <property type="project" value="UniProtKB-KW"/>
</dbReference>
<dbReference type="PANTHER" id="PTHR32523:SF8">
    <property type="entry name" value="DOLICHOL KINASE"/>
    <property type="match status" value="1"/>
</dbReference>
<dbReference type="PANTHER" id="PTHR32523">
    <property type="entry name" value="PHYTOL KINASE 1, CHLOROPLASTIC"/>
    <property type="match status" value="1"/>
</dbReference>
<dbReference type="InterPro" id="IPR002893">
    <property type="entry name" value="Znf_MYND"/>
</dbReference>
<comment type="similarity">
    <text evidence="2">Belongs to the polyprenol kinase family.</text>
</comment>
<evidence type="ECO:0000256" key="12">
    <source>
        <dbReference type="ARBA" id="ARBA00022989"/>
    </source>
</evidence>